<comment type="similarity">
    <text evidence="2">Belongs to the ElaB/YgaM/YqjD family.</text>
</comment>
<reference evidence="11" key="1">
    <citation type="submission" date="2021-04" db="EMBL/GenBank/DDBJ databases">
        <title>novel species isolated from subtropical streams in China.</title>
        <authorList>
            <person name="Lu H."/>
        </authorList>
    </citation>
    <scope>NUCLEOTIDE SEQUENCE</scope>
    <source>
        <strain evidence="11">FT137W</strain>
    </source>
</reference>
<evidence type="ECO:0000256" key="1">
    <source>
        <dbReference type="ARBA" id="ARBA00004377"/>
    </source>
</evidence>
<accession>A0A941E727</accession>
<name>A0A941E727_9BURK</name>
<evidence type="ECO:0000313" key="12">
    <source>
        <dbReference type="Proteomes" id="UP000678545"/>
    </source>
</evidence>
<evidence type="ECO:0000259" key="9">
    <source>
        <dbReference type="Pfam" id="PF05957"/>
    </source>
</evidence>
<feature type="domain" description="DUF883" evidence="9">
    <location>
        <begin position="1"/>
        <end position="46"/>
    </location>
</feature>
<keyword evidence="3" id="KW-1003">Cell membrane</keyword>
<dbReference type="PANTHER" id="PTHR35893:SF3">
    <property type="entry name" value="INNER MEMBRANE PROTEIN"/>
    <property type="match status" value="1"/>
</dbReference>
<keyword evidence="12" id="KW-1185">Reference proteome</keyword>
<evidence type="ECO:0000256" key="2">
    <source>
        <dbReference type="ARBA" id="ARBA00010423"/>
    </source>
</evidence>
<sequence length="92" mass="10108">MRELNQILKDAEELLKSSEQQAGDGFHQAKEKLEASLKSAKQEIHKIEEVVVKKTKEAAQATDSYVHENPWKTAGIAAGVGLLIGLLIGRNK</sequence>
<organism evidence="11 12">
    <name type="scientific">Undibacterium fentianense</name>
    <dbReference type="NCBI Taxonomy" id="2828728"/>
    <lineage>
        <taxon>Bacteria</taxon>
        <taxon>Pseudomonadati</taxon>
        <taxon>Pseudomonadota</taxon>
        <taxon>Betaproteobacteria</taxon>
        <taxon>Burkholderiales</taxon>
        <taxon>Oxalobacteraceae</taxon>
        <taxon>Undibacterium</taxon>
    </lineage>
</organism>
<evidence type="ECO:0000259" key="10">
    <source>
        <dbReference type="Pfam" id="PF19029"/>
    </source>
</evidence>
<feature type="coiled-coil region" evidence="8">
    <location>
        <begin position="1"/>
        <end position="57"/>
    </location>
</feature>
<dbReference type="EMBL" id="JAGSPJ010000005">
    <property type="protein sequence ID" value="MBR7800938.1"/>
    <property type="molecule type" value="Genomic_DNA"/>
</dbReference>
<dbReference type="Proteomes" id="UP000678545">
    <property type="component" value="Unassembled WGS sequence"/>
</dbReference>
<dbReference type="InterPro" id="IPR010279">
    <property type="entry name" value="YqjD/ElaB"/>
</dbReference>
<evidence type="ECO:0000256" key="3">
    <source>
        <dbReference type="ARBA" id="ARBA00022475"/>
    </source>
</evidence>
<evidence type="ECO:0000256" key="4">
    <source>
        <dbReference type="ARBA" id="ARBA00022519"/>
    </source>
</evidence>
<dbReference type="InterPro" id="IPR043605">
    <property type="entry name" value="DUF883_C"/>
</dbReference>
<keyword evidence="4" id="KW-0997">Cell inner membrane</keyword>
<dbReference type="InterPro" id="IPR043604">
    <property type="entry name" value="DUF883_N"/>
</dbReference>
<evidence type="ECO:0000256" key="5">
    <source>
        <dbReference type="ARBA" id="ARBA00022692"/>
    </source>
</evidence>
<protein>
    <submittedName>
        <fullName evidence="11">DUF883 domain-containing protein</fullName>
    </submittedName>
</protein>
<dbReference type="Pfam" id="PF05957">
    <property type="entry name" value="DUF883"/>
    <property type="match status" value="1"/>
</dbReference>
<keyword evidence="8" id="KW-0175">Coiled coil</keyword>
<dbReference type="GO" id="GO:0005886">
    <property type="term" value="C:plasma membrane"/>
    <property type="evidence" value="ECO:0007669"/>
    <property type="project" value="UniProtKB-SubCell"/>
</dbReference>
<evidence type="ECO:0000313" key="11">
    <source>
        <dbReference type="EMBL" id="MBR7800938.1"/>
    </source>
</evidence>
<dbReference type="AlphaFoldDB" id="A0A941E727"/>
<evidence type="ECO:0000256" key="6">
    <source>
        <dbReference type="ARBA" id="ARBA00022989"/>
    </source>
</evidence>
<keyword evidence="5" id="KW-0812">Transmembrane</keyword>
<evidence type="ECO:0000256" key="7">
    <source>
        <dbReference type="ARBA" id="ARBA00023136"/>
    </source>
</evidence>
<dbReference type="PANTHER" id="PTHR35893">
    <property type="entry name" value="INNER MEMBRANE PROTEIN-RELATED"/>
    <property type="match status" value="1"/>
</dbReference>
<dbReference type="Pfam" id="PF19029">
    <property type="entry name" value="DUF883_C"/>
    <property type="match status" value="1"/>
</dbReference>
<keyword evidence="7" id="KW-0472">Membrane</keyword>
<keyword evidence="6" id="KW-1133">Transmembrane helix</keyword>
<proteinExistence type="inferred from homology"/>
<comment type="caution">
    <text evidence="11">The sequence shown here is derived from an EMBL/GenBank/DDBJ whole genome shotgun (WGS) entry which is preliminary data.</text>
</comment>
<gene>
    <name evidence="11" type="ORF">KDM90_13085</name>
</gene>
<feature type="domain" description="DUF883" evidence="10">
    <location>
        <begin position="62"/>
        <end position="90"/>
    </location>
</feature>
<comment type="subcellular location">
    <subcellularLocation>
        <location evidence="1">Cell inner membrane</location>
        <topology evidence="1">Single-pass membrane protein</topology>
    </subcellularLocation>
</comment>
<dbReference type="GO" id="GO:0043022">
    <property type="term" value="F:ribosome binding"/>
    <property type="evidence" value="ECO:0007669"/>
    <property type="project" value="InterPro"/>
</dbReference>
<evidence type="ECO:0000256" key="8">
    <source>
        <dbReference type="SAM" id="Coils"/>
    </source>
</evidence>